<dbReference type="EMBL" id="JACNJH010000091">
    <property type="protein sequence ID" value="MBC8360463.1"/>
    <property type="molecule type" value="Genomic_DNA"/>
</dbReference>
<evidence type="ECO:0000313" key="7">
    <source>
        <dbReference type="Proteomes" id="UP000603434"/>
    </source>
</evidence>
<sequence>MKLKTFFDNFGLMADAPNGVQKLREMVLQLAVQGKLVPQDPKDEPVSVLLEKIKAERERLIKEGKIKKYKPLPQIKSGEIHYDLPDSWEWVRLGDVANYGEGGKVSSNDIPEDAWLLDLADIEKDTSRIVQRVKFKDRISKSTKAEFQKGDVLYGKLRPYLNKVVVADDNGFCTTEIIPIRGYSGVFPKYLMYSLRSPRFLDYVDSKTYGTKMPRLGTEDANNSLFPLPPTNEQKRIVAKVDELMALCDELEARKQQVSINCIQLNEASAHKLLTAREPKKFSNHWQRICDNFDLLYSKPENVNKLRQAILQLAVQGKLVPQDPKEEPASVMLENIKAEKEIKKGKPLSPIDPDEIPHILPDSWEWVRVEDITDARHPISYGVLKPGEHDPNGIPLVKSQHINKLQIIGSIDFKITPELDAKYKRTKIKGGELLLNLVGASIGRCAIAPEWLKKANVSRAVAVITLVQNLNRRFFLYVLTNFFSLENISKLSSGSAQPVLNLSRIKHLILPLPPVSEQKRIVAKVDELMALCDELETNVSQSQTDCDKLMEAVAAEILAA</sequence>
<gene>
    <name evidence="6" type="ORF">H8E23_03565</name>
</gene>
<dbReference type="GO" id="GO:0004519">
    <property type="term" value="F:endonuclease activity"/>
    <property type="evidence" value="ECO:0007669"/>
    <property type="project" value="UniProtKB-KW"/>
</dbReference>
<keyword evidence="6" id="KW-0540">Nuclease</keyword>
<organism evidence="6 7">
    <name type="scientific">Candidatus Desulfatibia profunda</name>
    <dbReference type="NCBI Taxonomy" id="2841695"/>
    <lineage>
        <taxon>Bacteria</taxon>
        <taxon>Pseudomonadati</taxon>
        <taxon>Thermodesulfobacteriota</taxon>
        <taxon>Desulfobacteria</taxon>
        <taxon>Desulfobacterales</taxon>
        <taxon>Desulfobacterales incertae sedis</taxon>
        <taxon>Candidatus Desulfatibia</taxon>
    </lineage>
</organism>
<feature type="coiled-coil region" evidence="4">
    <location>
        <begin position="525"/>
        <end position="552"/>
    </location>
</feature>
<proteinExistence type="inferred from homology"/>
<evidence type="ECO:0000259" key="5">
    <source>
        <dbReference type="Pfam" id="PF01420"/>
    </source>
</evidence>
<dbReference type="PANTHER" id="PTHR43140">
    <property type="entry name" value="TYPE-1 RESTRICTION ENZYME ECOKI SPECIFICITY PROTEIN"/>
    <property type="match status" value="1"/>
</dbReference>
<dbReference type="Proteomes" id="UP000603434">
    <property type="component" value="Unassembled WGS sequence"/>
</dbReference>
<keyword evidence="6" id="KW-0255">Endonuclease</keyword>
<dbReference type="InterPro" id="IPR000055">
    <property type="entry name" value="Restrct_endonuc_typeI_TRD"/>
</dbReference>
<dbReference type="SUPFAM" id="SSF116734">
    <property type="entry name" value="DNA methylase specificity domain"/>
    <property type="match status" value="2"/>
</dbReference>
<dbReference type="PANTHER" id="PTHR43140:SF1">
    <property type="entry name" value="TYPE I RESTRICTION ENZYME ECOKI SPECIFICITY SUBUNIT"/>
    <property type="match status" value="1"/>
</dbReference>
<keyword evidence="3" id="KW-0238">DNA-binding</keyword>
<evidence type="ECO:0000313" key="6">
    <source>
        <dbReference type="EMBL" id="MBC8360463.1"/>
    </source>
</evidence>
<dbReference type="InterPro" id="IPR051212">
    <property type="entry name" value="Type-I_RE_S_subunit"/>
</dbReference>
<dbReference type="CDD" id="cd17256">
    <property type="entry name" value="RMtype1_S_EcoJA65PI-TRD1-CR1_like"/>
    <property type="match status" value="1"/>
</dbReference>
<evidence type="ECO:0000256" key="1">
    <source>
        <dbReference type="ARBA" id="ARBA00010923"/>
    </source>
</evidence>
<dbReference type="InterPro" id="IPR044946">
    <property type="entry name" value="Restrct_endonuc_typeI_TRD_sf"/>
</dbReference>
<protein>
    <submittedName>
        <fullName evidence="6">Restriction endonuclease subunit S</fullName>
    </submittedName>
</protein>
<feature type="domain" description="Type I restriction modification DNA specificity" evidence="5">
    <location>
        <begin position="361"/>
        <end position="540"/>
    </location>
</feature>
<dbReference type="GO" id="GO:0003677">
    <property type="term" value="F:DNA binding"/>
    <property type="evidence" value="ECO:0007669"/>
    <property type="project" value="UniProtKB-KW"/>
</dbReference>
<comment type="similarity">
    <text evidence="1">Belongs to the type-I restriction system S methylase family.</text>
</comment>
<name>A0A8J6NTU2_9BACT</name>
<evidence type="ECO:0000256" key="2">
    <source>
        <dbReference type="ARBA" id="ARBA00022747"/>
    </source>
</evidence>
<accession>A0A8J6NTU2</accession>
<keyword evidence="6" id="KW-0378">Hydrolase</keyword>
<feature type="domain" description="Type I restriction modification DNA specificity" evidence="5">
    <location>
        <begin position="85"/>
        <end position="257"/>
    </location>
</feature>
<dbReference type="Pfam" id="PF01420">
    <property type="entry name" value="Methylase_S"/>
    <property type="match status" value="2"/>
</dbReference>
<dbReference type="GO" id="GO:0009307">
    <property type="term" value="P:DNA restriction-modification system"/>
    <property type="evidence" value="ECO:0007669"/>
    <property type="project" value="UniProtKB-KW"/>
</dbReference>
<feature type="coiled-coil region" evidence="4">
    <location>
        <begin position="234"/>
        <end position="268"/>
    </location>
</feature>
<dbReference type="AlphaFoldDB" id="A0A8J6NTU2"/>
<keyword evidence="4" id="KW-0175">Coiled coil</keyword>
<evidence type="ECO:0000256" key="3">
    <source>
        <dbReference type="ARBA" id="ARBA00023125"/>
    </source>
</evidence>
<dbReference type="Gene3D" id="3.90.220.20">
    <property type="entry name" value="DNA methylase specificity domains"/>
    <property type="match status" value="2"/>
</dbReference>
<evidence type="ECO:0000256" key="4">
    <source>
        <dbReference type="SAM" id="Coils"/>
    </source>
</evidence>
<reference evidence="6 7" key="1">
    <citation type="submission" date="2020-08" db="EMBL/GenBank/DDBJ databases">
        <title>Bridging the membrane lipid divide: bacteria of the FCB group superphylum have the potential to synthesize archaeal ether lipids.</title>
        <authorList>
            <person name="Villanueva L."/>
            <person name="Von Meijenfeldt F.A.B."/>
            <person name="Westbye A.B."/>
            <person name="Yadav S."/>
            <person name="Hopmans E.C."/>
            <person name="Dutilh B.E."/>
            <person name="Sinninghe Damste J.S."/>
        </authorList>
    </citation>
    <scope>NUCLEOTIDE SEQUENCE [LARGE SCALE GENOMIC DNA]</scope>
    <source>
        <strain evidence="6">NIOZ-UU30</strain>
    </source>
</reference>
<comment type="caution">
    <text evidence="6">The sequence shown here is derived from an EMBL/GenBank/DDBJ whole genome shotgun (WGS) entry which is preliminary data.</text>
</comment>
<keyword evidence="2" id="KW-0680">Restriction system</keyword>